<keyword evidence="5 6" id="KW-0472">Membrane</keyword>
<keyword evidence="3 6" id="KW-0812">Transmembrane</keyword>
<feature type="transmembrane region" description="Helical" evidence="6">
    <location>
        <begin position="288"/>
        <end position="305"/>
    </location>
</feature>
<feature type="transmembrane region" description="Helical" evidence="6">
    <location>
        <begin position="60"/>
        <end position="81"/>
    </location>
</feature>
<reference evidence="9" key="1">
    <citation type="journal article" date="2019" name="Int. J. Syst. Evol. Microbiol.">
        <title>The Global Catalogue of Microorganisms (GCM) 10K type strain sequencing project: providing services to taxonomists for standard genome sequencing and annotation.</title>
        <authorList>
            <consortium name="The Broad Institute Genomics Platform"/>
            <consortium name="The Broad Institute Genome Sequencing Center for Infectious Disease"/>
            <person name="Wu L."/>
            <person name="Ma J."/>
        </authorList>
    </citation>
    <scope>NUCLEOTIDE SEQUENCE [LARGE SCALE GENOMIC DNA]</scope>
    <source>
        <strain evidence="9">YIM 94188</strain>
    </source>
</reference>
<keyword evidence="2" id="KW-1003">Cell membrane</keyword>
<dbReference type="PANTHER" id="PTHR43124">
    <property type="entry name" value="PURINE EFFLUX PUMP PBUE"/>
    <property type="match status" value="1"/>
</dbReference>
<protein>
    <submittedName>
        <fullName evidence="8">MFS transporter</fullName>
    </submittedName>
</protein>
<dbReference type="EMBL" id="JBHSNS010000007">
    <property type="protein sequence ID" value="MFC5730064.1"/>
    <property type="molecule type" value="Genomic_DNA"/>
</dbReference>
<evidence type="ECO:0000313" key="8">
    <source>
        <dbReference type="EMBL" id="MFC5730064.1"/>
    </source>
</evidence>
<feature type="transmembrane region" description="Helical" evidence="6">
    <location>
        <begin position="376"/>
        <end position="395"/>
    </location>
</feature>
<feature type="transmembrane region" description="Helical" evidence="6">
    <location>
        <begin position="311"/>
        <end position="335"/>
    </location>
</feature>
<feature type="transmembrane region" description="Helical" evidence="6">
    <location>
        <begin position="347"/>
        <end position="370"/>
    </location>
</feature>
<feature type="transmembrane region" description="Helical" evidence="6">
    <location>
        <begin position="261"/>
        <end position="281"/>
    </location>
</feature>
<evidence type="ECO:0000256" key="6">
    <source>
        <dbReference type="SAM" id="Phobius"/>
    </source>
</evidence>
<feature type="transmembrane region" description="Helical" evidence="6">
    <location>
        <begin position="220"/>
        <end position="241"/>
    </location>
</feature>
<dbReference type="InterPro" id="IPR050189">
    <property type="entry name" value="MFS_Efflux_Transporters"/>
</dbReference>
<feature type="transmembrane region" description="Helical" evidence="6">
    <location>
        <begin position="21"/>
        <end position="40"/>
    </location>
</feature>
<evidence type="ECO:0000313" key="9">
    <source>
        <dbReference type="Proteomes" id="UP001596072"/>
    </source>
</evidence>
<dbReference type="SUPFAM" id="SSF103473">
    <property type="entry name" value="MFS general substrate transporter"/>
    <property type="match status" value="1"/>
</dbReference>
<keyword evidence="9" id="KW-1185">Reference proteome</keyword>
<evidence type="ECO:0000256" key="4">
    <source>
        <dbReference type="ARBA" id="ARBA00022989"/>
    </source>
</evidence>
<dbReference type="PROSITE" id="PS50850">
    <property type="entry name" value="MFS"/>
    <property type="match status" value="1"/>
</dbReference>
<dbReference type="RefSeq" id="WP_136431373.1">
    <property type="nucleotide sequence ID" value="NZ_JBHSNS010000007.1"/>
</dbReference>
<keyword evidence="4 6" id="KW-1133">Transmembrane helix</keyword>
<evidence type="ECO:0000256" key="5">
    <source>
        <dbReference type="ARBA" id="ARBA00023136"/>
    </source>
</evidence>
<comment type="caution">
    <text evidence="8">The sequence shown here is derived from an EMBL/GenBank/DDBJ whole genome shotgun (WGS) entry which is preliminary data.</text>
</comment>
<evidence type="ECO:0000259" key="7">
    <source>
        <dbReference type="PROSITE" id="PS50850"/>
    </source>
</evidence>
<dbReference type="InterPro" id="IPR011701">
    <property type="entry name" value="MFS"/>
</dbReference>
<sequence length="421" mass="41550">MTTTAPASTGSTTPTPITNQGLPWPALLVLGAATLVMVTGEMLPTAVLPQMSAGLGVSESSTGLLVSVWAAVVVIASFPLVRLTRRVDRPTVVVGSLLVFGVAATATAIAPSYAVVLCARMLGAASVGLLWATVNAHVASLVPDRLLGRATAVVLGGATIGMVLGTPIGRVIADVGGWRASFWVLAGASLIIAGLVRAVVPNTPAVATGGTAIGGTRGGIRPMAVVTVLVALVLVGHYGAYTFITRLAEHPADVVPGGMGGLLLIFGLASAVGVALAGRVLDRTRTALAATTFATAVSVLGLVAAERHALAGVVVVAFWGVTSGALPPLAQTLILRLAGPEHRSLAGALIPVLFNGGIAVGAALASAVVARSGPEALAAPAAVLVAAAAVGLVAAGGSRPAASLGAWRASRPQSRSRSTTG</sequence>
<dbReference type="InterPro" id="IPR036259">
    <property type="entry name" value="MFS_trans_sf"/>
</dbReference>
<feature type="transmembrane region" description="Helical" evidence="6">
    <location>
        <begin position="180"/>
        <end position="200"/>
    </location>
</feature>
<dbReference type="InterPro" id="IPR020846">
    <property type="entry name" value="MFS_dom"/>
</dbReference>
<name>A0ABW0ZGG1_9ACTN</name>
<evidence type="ECO:0000256" key="2">
    <source>
        <dbReference type="ARBA" id="ARBA00022475"/>
    </source>
</evidence>
<dbReference type="Gene3D" id="1.20.1250.20">
    <property type="entry name" value="MFS general substrate transporter like domains"/>
    <property type="match status" value="1"/>
</dbReference>
<feature type="transmembrane region" description="Helical" evidence="6">
    <location>
        <begin position="121"/>
        <end position="139"/>
    </location>
</feature>
<dbReference type="Proteomes" id="UP001596072">
    <property type="component" value="Unassembled WGS sequence"/>
</dbReference>
<dbReference type="CDD" id="cd17324">
    <property type="entry name" value="MFS_NepI_like"/>
    <property type="match status" value="1"/>
</dbReference>
<evidence type="ECO:0000256" key="1">
    <source>
        <dbReference type="ARBA" id="ARBA00004651"/>
    </source>
</evidence>
<comment type="subcellular location">
    <subcellularLocation>
        <location evidence="1">Cell membrane</location>
        <topology evidence="1">Multi-pass membrane protein</topology>
    </subcellularLocation>
</comment>
<accession>A0ABW0ZGG1</accession>
<organism evidence="8 9">
    <name type="scientific">Nocardioides vastitatis</name>
    <dbReference type="NCBI Taxonomy" id="2568655"/>
    <lineage>
        <taxon>Bacteria</taxon>
        <taxon>Bacillati</taxon>
        <taxon>Actinomycetota</taxon>
        <taxon>Actinomycetes</taxon>
        <taxon>Propionibacteriales</taxon>
        <taxon>Nocardioidaceae</taxon>
        <taxon>Nocardioides</taxon>
    </lineage>
</organism>
<feature type="domain" description="Major facilitator superfamily (MFS) profile" evidence="7">
    <location>
        <begin position="26"/>
        <end position="399"/>
    </location>
</feature>
<feature type="transmembrane region" description="Helical" evidence="6">
    <location>
        <begin position="146"/>
        <end position="168"/>
    </location>
</feature>
<dbReference type="Pfam" id="PF07690">
    <property type="entry name" value="MFS_1"/>
    <property type="match status" value="1"/>
</dbReference>
<gene>
    <name evidence="8" type="ORF">ACFPQB_14150</name>
</gene>
<evidence type="ECO:0000256" key="3">
    <source>
        <dbReference type="ARBA" id="ARBA00022692"/>
    </source>
</evidence>
<feature type="transmembrane region" description="Helical" evidence="6">
    <location>
        <begin position="93"/>
        <end position="115"/>
    </location>
</feature>
<proteinExistence type="predicted"/>
<dbReference type="PANTHER" id="PTHR43124:SF3">
    <property type="entry name" value="CHLORAMPHENICOL EFFLUX PUMP RV0191"/>
    <property type="match status" value="1"/>
</dbReference>